<evidence type="ECO:0000256" key="2">
    <source>
        <dbReference type="ARBA" id="ARBA00022606"/>
    </source>
</evidence>
<dbReference type="InterPro" id="IPR004117">
    <property type="entry name" value="7tm6_olfct_rcpt"/>
</dbReference>
<keyword evidence="6 9" id="KW-0472">Membrane</keyword>
<evidence type="ECO:0000256" key="9">
    <source>
        <dbReference type="RuleBase" id="RU351113"/>
    </source>
</evidence>
<feature type="transmembrane region" description="Helical" evidence="9">
    <location>
        <begin position="225"/>
        <end position="247"/>
    </location>
</feature>
<feature type="transmembrane region" description="Helical" evidence="9">
    <location>
        <begin position="69"/>
        <end position="85"/>
    </location>
</feature>
<evidence type="ECO:0000256" key="3">
    <source>
        <dbReference type="ARBA" id="ARBA00022692"/>
    </source>
</evidence>
<keyword evidence="3 9" id="KW-0812">Transmembrane</keyword>
<keyword evidence="11" id="KW-1185">Reference proteome</keyword>
<name>A0AAV8V6W7_9CUCU</name>
<evidence type="ECO:0000256" key="4">
    <source>
        <dbReference type="ARBA" id="ARBA00022725"/>
    </source>
</evidence>
<dbReference type="Proteomes" id="UP001159042">
    <property type="component" value="Unassembled WGS sequence"/>
</dbReference>
<dbReference type="GO" id="GO:0005886">
    <property type="term" value="C:plasma membrane"/>
    <property type="evidence" value="ECO:0007669"/>
    <property type="project" value="UniProtKB-SubCell"/>
</dbReference>
<comment type="subcellular location">
    <subcellularLocation>
        <location evidence="9">Cell membrane</location>
        <topology evidence="9">Multi-pass membrane protein</topology>
    </subcellularLocation>
    <subcellularLocation>
        <location evidence="1">Membrane</location>
        <topology evidence="1">Multi-pass membrane protein</topology>
    </subcellularLocation>
</comment>
<dbReference type="PANTHER" id="PTHR21137:SF42">
    <property type="entry name" value="ODORANT RECEPTOR 83A"/>
    <property type="match status" value="1"/>
</dbReference>
<evidence type="ECO:0000256" key="5">
    <source>
        <dbReference type="ARBA" id="ARBA00022989"/>
    </source>
</evidence>
<organism evidence="10 11">
    <name type="scientific">Exocentrus adspersus</name>
    <dbReference type="NCBI Taxonomy" id="1586481"/>
    <lineage>
        <taxon>Eukaryota</taxon>
        <taxon>Metazoa</taxon>
        <taxon>Ecdysozoa</taxon>
        <taxon>Arthropoda</taxon>
        <taxon>Hexapoda</taxon>
        <taxon>Insecta</taxon>
        <taxon>Pterygota</taxon>
        <taxon>Neoptera</taxon>
        <taxon>Endopterygota</taxon>
        <taxon>Coleoptera</taxon>
        <taxon>Polyphaga</taxon>
        <taxon>Cucujiformia</taxon>
        <taxon>Chrysomeloidea</taxon>
        <taxon>Cerambycidae</taxon>
        <taxon>Lamiinae</taxon>
        <taxon>Acanthocinini</taxon>
        <taxon>Exocentrus</taxon>
    </lineage>
</organism>
<evidence type="ECO:0000256" key="8">
    <source>
        <dbReference type="ARBA" id="ARBA00023224"/>
    </source>
</evidence>
<evidence type="ECO:0000313" key="10">
    <source>
        <dbReference type="EMBL" id="KAJ8909852.1"/>
    </source>
</evidence>
<comment type="caution">
    <text evidence="10">The sequence shown here is derived from an EMBL/GenBank/DDBJ whole genome shotgun (WGS) entry which is preliminary data.</text>
</comment>
<gene>
    <name evidence="10" type="ORF">NQ315_013338</name>
</gene>
<evidence type="ECO:0000313" key="11">
    <source>
        <dbReference type="Proteomes" id="UP001159042"/>
    </source>
</evidence>
<feature type="transmembrane region" description="Helical" evidence="9">
    <location>
        <begin position="105"/>
        <end position="124"/>
    </location>
</feature>
<dbReference type="GO" id="GO:0007165">
    <property type="term" value="P:signal transduction"/>
    <property type="evidence" value="ECO:0007669"/>
    <property type="project" value="UniProtKB-KW"/>
</dbReference>
<dbReference type="Pfam" id="PF02949">
    <property type="entry name" value="7tm_6"/>
    <property type="match status" value="1"/>
</dbReference>
<reference evidence="10 11" key="1">
    <citation type="journal article" date="2023" name="Insect Mol. Biol.">
        <title>Genome sequencing provides insights into the evolution of gene families encoding plant cell wall-degrading enzymes in longhorned beetles.</title>
        <authorList>
            <person name="Shin N.R."/>
            <person name="Okamura Y."/>
            <person name="Kirsch R."/>
            <person name="Pauchet Y."/>
        </authorList>
    </citation>
    <scope>NUCLEOTIDE SEQUENCE [LARGE SCALE GENOMIC DNA]</scope>
    <source>
        <strain evidence="10">EAD_L_NR</strain>
    </source>
</reference>
<dbReference type="GO" id="GO:0004984">
    <property type="term" value="F:olfactory receptor activity"/>
    <property type="evidence" value="ECO:0007669"/>
    <property type="project" value="InterPro"/>
</dbReference>
<comment type="caution">
    <text evidence="9">Lacks conserved residue(s) required for the propagation of feature annotation.</text>
</comment>
<accession>A0AAV8V6W7</accession>
<evidence type="ECO:0000256" key="1">
    <source>
        <dbReference type="ARBA" id="ARBA00004141"/>
    </source>
</evidence>
<keyword evidence="5 9" id="KW-1133">Transmembrane helix</keyword>
<protein>
    <recommendedName>
        <fullName evidence="9">Odorant receptor</fullName>
    </recommendedName>
</protein>
<dbReference type="GO" id="GO:0005549">
    <property type="term" value="F:odorant binding"/>
    <property type="evidence" value="ECO:0007669"/>
    <property type="project" value="InterPro"/>
</dbReference>
<feature type="transmembrane region" description="Helical" evidence="9">
    <location>
        <begin position="162"/>
        <end position="182"/>
    </location>
</feature>
<dbReference type="AlphaFoldDB" id="A0AAV8V6W7"/>
<keyword evidence="8 9" id="KW-0807">Transducer</keyword>
<evidence type="ECO:0000256" key="7">
    <source>
        <dbReference type="ARBA" id="ARBA00023170"/>
    </source>
</evidence>
<comment type="similarity">
    <text evidence="9">Belongs to the insect chemoreceptor superfamily. Heteromeric odorant receptor channel (TC 1.A.69) family.</text>
</comment>
<proteinExistence type="inferred from homology"/>
<evidence type="ECO:0000256" key="6">
    <source>
        <dbReference type="ARBA" id="ARBA00023136"/>
    </source>
</evidence>
<sequence>MYIDSTYLLTALYKSCHHSYFIVKKVTKILIVLVLHEIGIMGDHIHMKFAKTLMTILGIWPVKLTGWKMILYNTYFYTSYVYYILYDISQGAMVFIEKGDFLETAGNLGVLIVYVINIYKVYLCRSVAIRDIIREIEIKESLILKSNDEMIKKIYYSHVNSALLSARYYVCLGSVGISLYFISPIVNNLIEKTTENKYLIFNSWFPFDSDKHYVYAYLIQFFGGFYGYAYIVYAGAFFFGILTYCVGQIKILQHTFRNINKYIAQRARKDDGLTQKQSQEMFVKLCIREHQHIIRLVERLDNCIKTFMLLEFLTSSFQLSLVVYQILQSSGFGIERVKVIDYLITLCSQLFIFYWNAHTIIIESTGLAQAIFESDWYTLNKEAKEMLLFVMRRAQKPIGISIGPIYKVKVDALIGIFKAIYSYVAIIQK</sequence>
<keyword evidence="4 9" id="KW-0552">Olfaction</keyword>
<dbReference type="PANTHER" id="PTHR21137">
    <property type="entry name" value="ODORANT RECEPTOR"/>
    <property type="match status" value="1"/>
</dbReference>
<keyword evidence="2 9" id="KW-0716">Sensory transduction</keyword>
<keyword evidence="7 9" id="KW-0675">Receptor</keyword>
<dbReference type="EMBL" id="JANEYG010000396">
    <property type="protein sequence ID" value="KAJ8909852.1"/>
    <property type="molecule type" value="Genomic_DNA"/>
</dbReference>